<sequence length="88" mass="9338">MRMGETALGETRETTSACLGRVLRGLRLAVGLDQAVLAAELDVTAEEIDAFERGVSEPPLITLGEMAELFDVPFTVLLEAVFGEGEAA</sequence>
<dbReference type="Pfam" id="PF01381">
    <property type="entry name" value="HTH_3"/>
    <property type="match status" value="1"/>
</dbReference>
<dbReference type="GO" id="GO:0003677">
    <property type="term" value="F:DNA binding"/>
    <property type="evidence" value="ECO:0007669"/>
    <property type="project" value="InterPro"/>
</dbReference>
<dbReference type="InterPro" id="IPR001387">
    <property type="entry name" value="Cro/C1-type_HTH"/>
</dbReference>
<evidence type="ECO:0000259" key="1">
    <source>
        <dbReference type="PROSITE" id="PS50943"/>
    </source>
</evidence>
<accession>A0A369T863</accession>
<proteinExistence type="predicted"/>
<dbReference type="AlphaFoldDB" id="A0A369T863"/>
<dbReference type="Proteomes" id="UP000253941">
    <property type="component" value="Unassembled WGS sequence"/>
</dbReference>
<dbReference type="PROSITE" id="PS50943">
    <property type="entry name" value="HTH_CROC1"/>
    <property type="match status" value="1"/>
</dbReference>
<evidence type="ECO:0000313" key="3">
    <source>
        <dbReference type="Proteomes" id="UP000253941"/>
    </source>
</evidence>
<dbReference type="SUPFAM" id="SSF47413">
    <property type="entry name" value="lambda repressor-like DNA-binding domains"/>
    <property type="match status" value="1"/>
</dbReference>
<protein>
    <submittedName>
        <fullName evidence="2">XRE family transcriptional regulator</fullName>
    </submittedName>
</protein>
<feature type="domain" description="HTH cro/C1-type" evidence="1">
    <location>
        <begin position="23"/>
        <end position="77"/>
    </location>
</feature>
<comment type="caution">
    <text evidence="2">The sequence shown here is derived from an EMBL/GenBank/DDBJ whole genome shotgun (WGS) entry which is preliminary data.</text>
</comment>
<dbReference type="EMBL" id="QPMH01000011">
    <property type="protein sequence ID" value="RDD61519.1"/>
    <property type="molecule type" value="Genomic_DNA"/>
</dbReference>
<evidence type="ECO:0000313" key="2">
    <source>
        <dbReference type="EMBL" id="RDD61519.1"/>
    </source>
</evidence>
<organism evidence="2 3">
    <name type="scientific">Ferruginivarius sediminum</name>
    <dbReference type="NCBI Taxonomy" id="2661937"/>
    <lineage>
        <taxon>Bacteria</taxon>
        <taxon>Pseudomonadati</taxon>
        <taxon>Pseudomonadota</taxon>
        <taxon>Alphaproteobacteria</taxon>
        <taxon>Rhodospirillales</taxon>
        <taxon>Rhodospirillaceae</taxon>
        <taxon>Ferruginivarius</taxon>
    </lineage>
</organism>
<dbReference type="InterPro" id="IPR010982">
    <property type="entry name" value="Lambda_DNA-bd_dom_sf"/>
</dbReference>
<dbReference type="SMART" id="SM00530">
    <property type="entry name" value="HTH_XRE"/>
    <property type="match status" value="1"/>
</dbReference>
<dbReference type="Gene3D" id="1.10.260.40">
    <property type="entry name" value="lambda repressor-like DNA-binding domains"/>
    <property type="match status" value="1"/>
</dbReference>
<dbReference type="CDD" id="cd00093">
    <property type="entry name" value="HTH_XRE"/>
    <property type="match status" value="1"/>
</dbReference>
<keyword evidence="3" id="KW-1185">Reference proteome</keyword>
<reference evidence="2 3" key="1">
    <citation type="submission" date="2018-07" db="EMBL/GenBank/DDBJ databases">
        <title>Venubactetium sediminum gen. nov., sp. nov., isolated from a marine solar saltern.</title>
        <authorList>
            <person name="Wang S."/>
        </authorList>
    </citation>
    <scope>NUCLEOTIDE SEQUENCE [LARGE SCALE GENOMIC DNA]</scope>
    <source>
        <strain evidence="2 3">WD2A32</strain>
    </source>
</reference>
<gene>
    <name evidence="2" type="ORF">DRB17_12525</name>
</gene>
<name>A0A369T863_9PROT</name>